<dbReference type="EMBL" id="WJXZ01000004">
    <property type="protein sequence ID" value="MRS61237.1"/>
    <property type="molecule type" value="Genomic_DNA"/>
</dbReference>
<dbReference type="OrthoDB" id="1439226at2"/>
<proteinExistence type="predicted"/>
<evidence type="ECO:0000313" key="1">
    <source>
        <dbReference type="EMBL" id="MRS61237.1"/>
    </source>
</evidence>
<name>A0A7K0EHF4_9BACT</name>
<dbReference type="Pfam" id="PF14462">
    <property type="entry name" value="Prok-E2_E"/>
    <property type="match status" value="1"/>
</dbReference>
<evidence type="ECO:0000313" key="2">
    <source>
        <dbReference type="Proteomes" id="UP000441754"/>
    </source>
</evidence>
<reference evidence="1 2" key="1">
    <citation type="journal article" date="2018" name="Antonie Van Leeuwenhoek">
        <title>Larkinella terrae sp. nov., isolated from soil on Jeju Island, South Korea.</title>
        <authorList>
            <person name="Ten L.N."/>
            <person name="Jeon J."/>
            <person name="Park S.J."/>
            <person name="Park S."/>
            <person name="Lee S.Y."/>
            <person name="Kim M.K."/>
            <person name="Jung H.Y."/>
        </authorList>
    </citation>
    <scope>NUCLEOTIDE SEQUENCE [LARGE SCALE GENOMIC DNA]</scope>
    <source>
        <strain evidence="1 2">KCTC 52001</strain>
    </source>
</reference>
<accession>A0A7K0EHF4</accession>
<dbReference type="Proteomes" id="UP000441754">
    <property type="component" value="Unassembled WGS sequence"/>
</dbReference>
<keyword evidence="2" id="KW-1185">Reference proteome</keyword>
<dbReference type="InterPro" id="IPR025701">
    <property type="entry name" value="UBQ-conjugat_E2_E"/>
</dbReference>
<sequence length="124" mass="13702">MNIGAQRLVQDLCDQGHEGMTILVDTNGMQYVMIPEFIIPAGSFAGRNINLAIPAPTDYPRSSIASIHIKALPHLATFGQTGTRNVITSPLGSEWQYWSYQFQLSPNNPTSKLLAQINAIFRQN</sequence>
<protein>
    <submittedName>
        <fullName evidence="1">Uncharacterized protein</fullName>
    </submittedName>
</protein>
<dbReference type="AlphaFoldDB" id="A0A7K0EHF4"/>
<comment type="caution">
    <text evidence="1">The sequence shown here is derived from an EMBL/GenBank/DDBJ whole genome shotgun (WGS) entry which is preliminary data.</text>
</comment>
<gene>
    <name evidence="1" type="ORF">GJJ30_08030</name>
</gene>
<organism evidence="1 2">
    <name type="scientific">Larkinella terrae</name>
    <dbReference type="NCBI Taxonomy" id="2025311"/>
    <lineage>
        <taxon>Bacteria</taxon>
        <taxon>Pseudomonadati</taxon>
        <taxon>Bacteroidota</taxon>
        <taxon>Cytophagia</taxon>
        <taxon>Cytophagales</taxon>
        <taxon>Spirosomataceae</taxon>
        <taxon>Larkinella</taxon>
    </lineage>
</organism>
<dbReference type="RefSeq" id="WP_154174639.1">
    <property type="nucleotide sequence ID" value="NZ_WJXZ01000004.1"/>
</dbReference>